<gene>
    <name evidence="2" type="ORF">MAC_02241</name>
</gene>
<dbReference type="Proteomes" id="UP000002499">
    <property type="component" value="Unassembled WGS sequence"/>
</dbReference>
<proteinExistence type="predicted"/>
<dbReference type="OrthoDB" id="5135310at2759"/>
<feature type="compositionally biased region" description="Basic and acidic residues" evidence="1">
    <location>
        <begin position="19"/>
        <end position="31"/>
    </location>
</feature>
<dbReference type="EMBL" id="GL698480">
    <property type="protein sequence ID" value="EFY91651.1"/>
    <property type="molecule type" value="Genomic_DNA"/>
</dbReference>
<evidence type="ECO:0000313" key="3">
    <source>
        <dbReference type="Proteomes" id="UP000002499"/>
    </source>
</evidence>
<protein>
    <submittedName>
        <fullName evidence="2">Uncharacterized protein</fullName>
    </submittedName>
</protein>
<dbReference type="PANTHER" id="PTHR37535">
    <property type="entry name" value="FLUG DOMAIN PROTEIN"/>
    <property type="match status" value="1"/>
</dbReference>
<dbReference type="STRING" id="655827.E9DX93"/>
<dbReference type="InParanoid" id="E9DX93"/>
<dbReference type="eggNOG" id="ENOG502SH56">
    <property type="taxonomic scope" value="Eukaryota"/>
</dbReference>
<dbReference type="HOGENOM" id="CLU_1195113_0_0_1"/>
<organism evidence="3">
    <name type="scientific">Metarhizium acridum (strain CQMa 102)</name>
    <dbReference type="NCBI Taxonomy" id="655827"/>
    <lineage>
        <taxon>Eukaryota</taxon>
        <taxon>Fungi</taxon>
        <taxon>Dikarya</taxon>
        <taxon>Ascomycota</taxon>
        <taxon>Pezizomycotina</taxon>
        <taxon>Sordariomycetes</taxon>
        <taxon>Hypocreomycetidae</taxon>
        <taxon>Hypocreales</taxon>
        <taxon>Clavicipitaceae</taxon>
        <taxon>Metarhizium</taxon>
    </lineage>
</organism>
<feature type="region of interest" description="Disordered" evidence="1">
    <location>
        <begin position="1"/>
        <end position="31"/>
    </location>
</feature>
<accession>E9DX93</accession>
<evidence type="ECO:0000313" key="2">
    <source>
        <dbReference type="EMBL" id="EFY91651.1"/>
    </source>
</evidence>
<sequence length="232" mass="27102">MPASRPQRLRQADPAAVADRARSRGWKADKHVENDKLRDLNQFDDKAKEKHDRVLNKYAINFPKTYDLLLQEGTPMPPIHELKDFWRFYKDQSVERLRAHPTSLTLKARARDFKGGYMRITGSLLNNEDTKEINRWIKYVLPGEQDGGVKDIMMPKYNYKPVDLDRHLDALYTRSTRQVTDATHRNASGNIANQSQQDIHLVLNRSDKGHRHFIFGLDQRTVKNNKDPENNR</sequence>
<dbReference type="AlphaFoldDB" id="E9DX93"/>
<name>E9DX93_METAQ</name>
<reference evidence="2 3" key="1">
    <citation type="journal article" date="2011" name="PLoS Genet.">
        <title>Genome sequencing and comparative transcriptomics of the model entomopathogenic fungi Metarhizium anisopliae and M. acridum.</title>
        <authorList>
            <person name="Gao Q."/>
            <person name="Jin K."/>
            <person name="Ying S.H."/>
            <person name="Zhang Y."/>
            <person name="Xiao G."/>
            <person name="Shang Y."/>
            <person name="Duan Z."/>
            <person name="Hu X."/>
            <person name="Xie X.Q."/>
            <person name="Zhou G."/>
            <person name="Peng G."/>
            <person name="Luo Z."/>
            <person name="Huang W."/>
            <person name="Wang B."/>
            <person name="Fang W."/>
            <person name="Wang S."/>
            <person name="Zhong Y."/>
            <person name="Ma L.J."/>
            <person name="St Leger R.J."/>
            <person name="Zhao G.P."/>
            <person name="Pei Y."/>
            <person name="Feng M.G."/>
            <person name="Xia Y."/>
            <person name="Wang C."/>
        </authorList>
    </citation>
    <scope>NUCLEOTIDE SEQUENCE [LARGE SCALE GENOMIC DNA]</scope>
    <source>
        <strain evidence="2 3">CQMa 102</strain>
    </source>
</reference>
<dbReference type="PANTHER" id="PTHR37535:SF3">
    <property type="entry name" value="FLUG DOMAIN-CONTAINING PROTEIN"/>
    <property type="match status" value="1"/>
</dbReference>
<evidence type="ECO:0000256" key="1">
    <source>
        <dbReference type="SAM" id="MobiDB-lite"/>
    </source>
</evidence>
<keyword evidence="3" id="KW-1185">Reference proteome</keyword>